<gene>
    <name evidence="1" type="ORF">PVC01_000067600</name>
</gene>
<dbReference type="Pfam" id="PF05795">
    <property type="entry name" value="Plasmodium_Vir"/>
    <property type="match status" value="2"/>
</dbReference>
<sequence>MTTRDKDFSADNIKKEYEFIEDSNFYKIYDEFNWDCSHSKYKDYYASCLYNSSDSWTDSVEVTMLLEKLYSNLYRVYATNGGNNNDYFENNHEEVNEMGCIYLKYWLYDKIMKSDFDDSEIEKLFQGLNNYVQKEVRVKPNNPCTFYSLKKDEIKKMIKLYALNIILHTSDQILDTCNVNECKYMDYFEEALIEFMNSINNCSINPSSNNYCSEFEEFLNVCKDGNQYTGISINSEYKDHSTDPSKKYLSFEKYKGNPLYIYIKNKKWLEFDKIAHLLHTENSTTTTATSVVGSAIGVSSIFYYLYKFTPFGKTLRKGKGENIVNIDEEEHNDLLYTEDTEQTPFKKRDYHIAYHTFSDT</sequence>
<accession>A0A1G4E7W6</accession>
<dbReference type="VEuPathDB" id="PlasmoDB:PVW1_130054800"/>
<name>A0A1G4E7W6_PLAVI</name>
<evidence type="ECO:0000313" key="2">
    <source>
        <dbReference type="Proteomes" id="UP000305196"/>
    </source>
</evidence>
<dbReference type="VEuPathDB" id="PlasmoDB:PVPAM_040036300"/>
<protein>
    <submittedName>
        <fullName evidence="1">Vir protein, putative</fullName>
    </submittedName>
</protein>
<reference evidence="1 2" key="1">
    <citation type="submission" date="2016-07" db="EMBL/GenBank/DDBJ databases">
        <authorList>
            <consortium name="Pathogen Informatics"/>
        </authorList>
    </citation>
    <scope>NUCLEOTIDE SEQUENCE [LARGE SCALE GENOMIC DNA]</scope>
</reference>
<organism evidence="1 2">
    <name type="scientific">Plasmodium vivax</name>
    <name type="common">malaria parasite P. vivax</name>
    <dbReference type="NCBI Taxonomy" id="5855"/>
    <lineage>
        <taxon>Eukaryota</taxon>
        <taxon>Sar</taxon>
        <taxon>Alveolata</taxon>
        <taxon>Apicomplexa</taxon>
        <taxon>Aconoidasida</taxon>
        <taxon>Haemosporida</taxon>
        <taxon>Plasmodiidae</taxon>
        <taxon>Plasmodium</taxon>
        <taxon>Plasmodium (Plasmodium)</taxon>
    </lineage>
</organism>
<proteinExistence type="predicted"/>
<dbReference type="VEuPathDB" id="PlasmoDB:PVP01_0735500"/>
<dbReference type="InterPro" id="IPR008780">
    <property type="entry name" value="Plasmodium_Vir"/>
</dbReference>
<dbReference type="VEuPathDB" id="PlasmoDB:PVX_103680"/>
<dbReference type="Proteomes" id="UP000305196">
    <property type="component" value="Unassembled WGS sequence"/>
</dbReference>
<dbReference type="AlphaFoldDB" id="A0A1G4E7W6"/>
<evidence type="ECO:0000313" key="1">
    <source>
        <dbReference type="EMBL" id="SCA60457.1"/>
    </source>
</evidence>
<dbReference type="EMBL" id="FLYI01000189">
    <property type="protein sequence ID" value="SCA60457.1"/>
    <property type="molecule type" value="Genomic_DNA"/>
</dbReference>